<evidence type="ECO:0000313" key="6">
    <source>
        <dbReference type="EMBL" id="RDX82063.1"/>
    </source>
</evidence>
<sequence length="521" mass="60804">MSLPASTFASTQDAVSDLRRPCASFASTIWGDTFLQYVSDESMEVNHDVKQQAQILKEELKMMFKSSNQNIMQKLNFIDSVQRLGISYHFQKEIDQALEQIYNKFTKNNNIIGEYGSHYFFALLFRLLRQQGYHISSSVFNKLKNDQGNFKETLANDIQGLCILFEATHLRTHEDDILQEACDFSNTLLKSLTNQLSSSLIAQINHCLRQPLNKSVSRFEARYHMNPSHNKTLLTFAKVDFNILQKIYQKEISNITKWWKISNFETKVPYGRDRLVEAYLWSLAMYYKPKYNNERIFMGKLISVVCLLDDIYDVYGTVQELELFTEAIQRWNITPIESLPQCMKEVFDIVVELCDEIELATTDSGKSSFEIPRFKQVVFNLIKGYMVEAKWCNEEFTTKNIFDWIFNDPNIIKVVSVIGRFEQQRVHVASGMKCCMKQYGILEAEAYILIQNDVEDGWKVINEEYLKLKDIPKFVLDCVVNLARMSEISYEIHQDKFINRELLKPYVSSLLLEPMCLDQQE</sequence>
<dbReference type="InterPro" id="IPR005630">
    <property type="entry name" value="Terpene_synthase_metal-bd"/>
</dbReference>
<gene>
    <name evidence="6" type="ORF">CR513_37202</name>
</gene>
<dbReference type="Gene3D" id="1.50.10.130">
    <property type="entry name" value="Terpene synthase, N-terminal domain"/>
    <property type="match status" value="1"/>
</dbReference>
<dbReference type="InterPro" id="IPR008949">
    <property type="entry name" value="Isoprenoid_synthase_dom_sf"/>
</dbReference>
<keyword evidence="7" id="KW-1185">Reference proteome</keyword>
<dbReference type="InterPro" id="IPR050148">
    <property type="entry name" value="Terpene_synthase-like"/>
</dbReference>
<dbReference type="Pfam" id="PF03936">
    <property type="entry name" value="Terpene_synth_C"/>
    <property type="match status" value="2"/>
</dbReference>
<dbReference type="Pfam" id="PF01397">
    <property type="entry name" value="Terpene_synth"/>
    <property type="match status" value="1"/>
</dbReference>
<dbReference type="InterPro" id="IPR001906">
    <property type="entry name" value="Terpene_synth_N"/>
</dbReference>
<dbReference type="EMBL" id="QJKJ01007756">
    <property type="protein sequence ID" value="RDX82063.1"/>
    <property type="molecule type" value="Genomic_DNA"/>
</dbReference>
<dbReference type="Proteomes" id="UP000257109">
    <property type="component" value="Unassembled WGS sequence"/>
</dbReference>
<organism evidence="6 7">
    <name type="scientific">Mucuna pruriens</name>
    <name type="common">Velvet bean</name>
    <name type="synonym">Dolichos pruriens</name>
    <dbReference type="NCBI Taxonomy" id="157652"/>
    <lineage>
        <taxon>Eukaryota</taxon>
        <taxon>Viridiplantae</taxon>
        <taxon>Streptophyta</taxon>
        <taxon>Embryophyta</taxon>
        <taxon>Tracheophyta</taxon>
        <taxon>Spermatophyta</taxon>
        <taxon>Magnoliopsida</taxon>
        <taxon>eudicotyledons</taxon>
        <taxon>Gunneridae</taxon>
        <taxon>Pentapetalae</taxon>
        <taxon>rosids</taxon>
        <taxon>fabids</taxon>
        <taxon>Fabales</taxon>
        <taxon>Fabaceae</taxon>
        <taxon>Papilionoideae</taxon>
        <taxon>50 kb inversion clade</taxon>
        <taxon>NPAAA clade</taxon>
        <taxon>indigoferoid/millettioid clade</taxon>
        <taxon>Phaseoleae</taxon>
        <taxon>Mucuna</taxon>
    </lineage>
</organism>
<dbReference type="GO" id="GO:0000287">
    <property type="term" value="F:magnesium ion binding"/>
    <property type="evidence" value="ECO:0007669"/>
    <property type="project" value="InterPro"/>
</dbReference>
<protein>
    <submittedName>
        <fullName evidence="6">(-)-germacrene D synthase</fullName>
    </submittedName>
</protein>
<dbReference type="STRING" id="157652.A0A371FVJ4"/>
<feature type="domain" description="Terpene synthase N-terminal" evidence="4">
    <location>
        <begin position="29"/>
        <end position="208"/>
    </location>
</feature>
<comment type="cofactor">
    <cofactor evidence="1">
        <name>Mg(2+)</name>
        <dbReference type="ChEBI" id="CHEBI:18420"/>
    </cofactor>
</comment>
<dbReference type="InterPro" id="IPR044814">
    <property type="entry name" value="Terpene_cyclase_plant_C1"/>
</dbReference>
<accession>A0A371FVJ4</accession>
<dbReference type="AlphaFoldDB" id="A0A371FVJ4"/>
<dbReference type="GO" id="GO:0016102">
    <property type="term" value="P:diterpenoid biosynthetic process"/>
    <property type="evidence" value="ECO:0007669"/>
    <property type="project" value="InterPro"/>
</dbReference>
<proteinExistence type="predicted"/>
<evidence type="ECO:0000256" key="1">
    <source>
        <dbReference type="ARBA" id="ARBA00001946"/>
    </source>
</evidence>
<name>A0A371FVJ4_MUCPR</name>
<keyword evidence="3" id="KW-0460">Magnesium</keyword>
<dbReference type="Gene3D" id="1.10.600.10">
    <property type="entry name" value="Farnesyl Diphosphate Synthase"/>
    <property type="match status" value="2"/>
</dbReference>
<evidence type="ECO:0000256" key="3">
    <source>
        <dbReference type="ARBA" id="ARBA00022842"/>
    </source>
</evidence>
<dbReference type="SUPFAM" id="SSF48239">
    <property type="entry name" value="Terpenoid cyclases/Protein prenyltransferases"/>
    <property type="match status" value="1"/>
</dbReference>
<evidence type="ECO:0000313" key="7">
    <source>
        <dbReference type="Proteomes" id="UP000257109"/>
    </source>
</evidence>
<dbReference type="PANTHER" id="PTHR31225">
    <property type="entry name" value="OS04G0344100 PROTEIN-RELATED"/>
    <property type="match status" value="1"/>
</dbReference>
<evidence type="ECO:0000256" key="2">
    <source>
        <dbReference type="ARBA" id="ARBA00022723"/>
    </source>
</evidence>
<dbReference type="GO" id="GO:0010333">
    <property type="term" value="F:terpene synthase activity"/>
    <property type="evidence" value="ECO:0007669"/>
    <property type="project" value="InterPro"/>
</dbReference>
<dbReference type="CDD" id="cd00684">
    <property type="entry name" value="Terpene_cyclase_plant_C1"/>
    <property type="match status" value="1"/>
</dbReference>
<keyword evidence="2" id="KW-0479">Metal-binding</keyword>
<dbReference type="InterPro" id="IPR036965">
    <property type="entry name" value="Terpene_synth_N_sf"/>
</dbReference>
<dbReference type="OrthoDB" id="1877784at2759"/>
<evidence type="ECO:0000259" key="4">
    <source>
        <dbReference type="Pfam" id="PF01397"/>
    </source>
</evidence>
<comment type="caution">
    <text evidence="6">The sequence shown here is derived from an EMBL/GenBank/DDBJ whole genome shotgun (WGS) entry which is preliminary data.</text>
</comment>
<feature type="non-terminal residue" evidence="6">
    <location>
        <position position="1"/>
    </location>
</feature>
<reference evidence="6" key="1">
    <citation type="submission" date="2018-05" db="EMBL/GenBank/DDBJ databases">
        <title>Draft genome of Mucuna pruriens seed.</title>
        <authorList>
            <person name="Nnadi N.E."/>
            <person name="Vos R."/>
            <person name="Hasami M.H."/>
            <person name="Devisetty U.K."/>
            <person name="Aguiy J.C."/>
        </authorList>
    </citation>
    <scope>NUCLEOTIDE SEQUENCE [LARGE SCALE GENOMIC DNA]</scope>
    <source>
        <strain evidence="6">JCA_2017</strain>
    </source>
</reference>
<dbReference type="SUPFAM" id="SSF48576">
    <property type="entry name" value="Terpenoid synthases"/>
    <property type="match status" value="1"/>
</dbReference>
<feature type="domain" description="Terpene synthase metal-binding" evidence="5">
    <location>
        <begin position="263"/>
        <end position="395"/>
    </location>
</feature>
<evidence type="ECO:0000259" key="5">
    <source>
        <dbReference type="Pfam" id="PF03936"/>
    </source>
</evidence>
<feature type="domain" description="Terpene synthase metal-binding" evidence="5">
    <location>
        <begin position="396"/>
        <end position="459"/>
    </location>
</feature>
<dbReference type="InterPro" id="IPR008930">
    <property type="entry name" value="Terpenoid_cyclase/PrenylTrfase"/>
</dbReference>
<dbReference type="PANTHER" id="PTHR31225:SF241">
    <property type="entry name" value="TERPENE SYNTHASE FAMILY, METAL-BINDING DOMAIN PROTEIN"/>
    <property type="match status" value="1"/>
</dbReference>